<evidence type="ECO:0000313" key="5">
    <source>
        <dbReference type="EMBL" id="KAE8379228.1"/>
    </source>
</evidence>
<dbReference type="Proteomes" id="UP000326198">
    <property type="component" value="Unassembled WGS sequence"/>
</dbReference>
<dbReference type="OrthoDB" id="1748564at2759"/>
<feature type="coiled-coil region" evidence="2">
    <location>
        <begin position="132"/>
        <end position="273"/>
    </location>
</feature>
<dbReference type="Pfam" id="PF25555">
    <property type="entry name" value="RAB3A-like_C"/>
    <property type="match status" value="1"/>
</dbReference>
<dbReference type="GO" id="GO:0005085">
    <property type="term" value="F:guanyl-nucleotide exchange factor activity"/>
    <property type="evidence" value="ECO:0007669"/>
    <property type="project" value="InterPro"/>
</dbReference>
<feature type="compositionally biased region" description="Polar residues" evidence="3">
    <location>
        <begin position="562"/>
        <end position="577"/>
    </location>
</feature>
<dbReference type="PANTHER" id="PTHR14430:SF0">
    <property type="entry name" value="SEC2P DOMAIN-CONTAINING PROTEIN"/>
    <property type="match status" value="1"/>
</dbReference>
<feature type="domain" description="GDP/GTP exchange factor Sec2 N-terminal" evidence="4">
    <location>
        <begin position="125"/>
        <end position="264"/>
    </location>
</feature>
<dbReference type="GO" id="GO:0070319">
    <property type="term" value="C:Golgi to plasma membrane transport vesicle"/>
    <property type="evidence" value="ECO:0007669"/>
    <property type="project" value="TreeGrafter"/>
</dbReference>
<protein>
    <recommendedName>
        <fullName evidence="4">GDP/GTP exchange factor Sec2 N-terminal domain-containing protein</fullName>
    </recommendedName>
</protein>
<dbReference type="InterPro" id="IPR009449">
    <property type="entry name" value="Sec2_N"/>
</dbReference>
<dbReference type="GO" id="GO:0006887">
    <property type="term" value="P:exocytosis"/>
    <property type="evidence" value="ECO:0007669"/>
    <property type="project" value="TreeGrafter"/>
</dbReference>
<dbReference type="Pfam" id="PF06428">
    <property type="entry name" value="Sec2p"/>
    <property type="match status" value="1"/>
</dbReference>
<evidence type="ECO:0000259" key="4">
    <source>
        <dbReference type="Pfam" id="PF06428"/>
    </source>
</evidence>
<feature type="region of interest" description="Disordered" evidence="3">
    <location>
        <begin position="562"/>
        <end position="651"/>
    </location>
</feature>
<dbReference type="CDD" id="cd21044">
    <property type="entry name" value="Rab11BD_RAB3IP_like"/>
    <property type="match status" value="1"/>
</dbReference>
<evidence type="ECO:0000256" key="1">
    <source>
        <dbReference type="ARBA" id="ARBA00023054"/>
    </source>
</evidence>
<evidence type="ECO:0000256" key="2">
    <source>
        <dbReference type="SAM" id="Coils"/>
    </source>
</evidence>
<dbReference type="PANTHER" id="PTHR14430">
    <property type="entry name" value="RABIN3-RELATED"/>
    <property type="match status" value="1"/>
</dbReference>
<feature type="region of interest" description="Disordered" evidence="3">
    <location>
        <begin position="22"/>
        <end position="54"/>
    </location>
</feature>
<evidence type="ECO:0000256" key="3">
    <source>
        <dbReference type="SAM" id="MobiDB-lite"/>
    </source>
</evidence>
<feature type="region of interest" description="Disordered" evidence="3">
    <location>
        <begin position="379"/>
        <end position="405"/>
    </location>
</feature>
<name>A0A5N7BBT3_9EURO</name>
<reference evidence="5 6" key="1">
    <citation type="submission" date="2019-04" db="EMBL/GenBank/DDBJ databases">
        <title>Friends and foes A comparative genomics studyof 23 Aspergillus species from section Flavi.</title>
        <authorList>
            <consortium name="DOE Joint Genome Institute"/>
            <person name="Kjaerbolling I."/>
            <person name="Vesth T."/>
            <person name="Frisvad J.C."/>
            <person name="Nybo J.L."/>
            <person name="Theobald S."/>
            <person name="Kildgaard S."/>
            <person name="Isbrandt T."/>
            <person name="Kuo A."/>
            <person name="Sato A."/>
            <person name="Lyhne E.K."/>
            <person name="Kogle M.E."/>
            <person name="Wiebenga A."/>
            <person name="Kun R.S."/>
            <person name="Lubbers R.J."/>
            <person name="Makela M.R."/>
            <person name="Barry K."/>
            <person name="Chovatia M."/>
            <person name="Clum A."/>
            <person name="Daum C."/>
            <person name="Haridas S."/>
            <person name="He G."/>
            <person name="LaButti K."/>
            <person name="Lipzen A."/>
            <person name="Mondo S."/>
            <person name="Riley R."/>
            <person name="Salamov A."/>
            <person name="Simmons B.A."/>
            <person name="Magnuson J.K."/>
            <person name="Henrissat B."/>
            <person name="Mortensen U.H."/>
            <person name="Larsen T.O."/>
            <person name="Devries R.P."/>
            <person name="Grigoriev I.V."/>
            <person name="Machida M."/>
            <person name="Baker S.E."/>
            <person name="Andersen M.R."/>
        </authorList>
    </citation>
    <scope>NUCLEOTIDE SEQUENCE [LARGE SCALE GENOMIC DNA]</scope>
    <source>
        <strain evidence="5 6">IBT 29228</strain>
    </source>
</reference>
<feature type="compositionally biased region" description="Basic and acidic residues" evidence="3">
    <location>
        <begin position="608"/>
        <end position="618"/>
    </location>
</feature>
<accession>A0A5N7BBT3</accession>
<dbReference type="EMBL" id="ML736197">
    <property type="protein sequence ID" value="KAE8379228.1"/>
    <property type="molecule type" value="Genomic_DNA"/>
</dbReference>
<organism evidence="5 6">
    <name type="scientific">Aspergillus bertholletiae</name>
    <dbReference type="NCBI Taxonomy" id="1226010"/>
    <lineage>
        <taxon>Eukaryota</taxon>
        <taxon>Fungi</taxon>
        <taxon>Dikarya</taxon>
        <taxon>Ascomycota</taxon>
        <taxon>Pezizomycotina</taxon>
        <taxon>Eurotiomycetes</taxon>
        <taxon>Eurotiomycetidae</taxon>
        <taxon>Eurotiales</taxon>
        <taxon>Aspergillaceae</taxon>
        <taxon>Aspergillus</taxon>
        <taxon>Aspergillus subgen. Circumdati</taxon>
    </lineage>
</organism>
<dbReference type="AlphaFoldDB" id="A0A5N7BBT3"/>
<sequence>MADLIAFHSYYSRHSFLSPSTMISRTNNHKRSNSSDNRALSPDRTLTKARSANDLSGVATGKALPVVRSTSVGNFPESGFSTLKDPRLLSSSVETEPSSSPSHHPDLSNEVAALSVKLVQAINNQTTLDDTLVATRQELEEAQTKVRALESENEKYRRDIDQEVLIKKADVDYEILRLKAALADEKAQRALIEKEKKGIEQELETLTAALFEEANKMVAAAKLEREAVEKKNEQLRAQVKDTESLLASHQEQLAELKSVLQEMNITKDDIETRTIASAAPASPAKQQQQTPAIIKQSPETPVLSEPAPIVEELVPGPSTSFPHLIRPICRTDIHAFEEFKELFTLSSVSKPASRATSGSYTGLNVMSLAAGFSSGGFGSASSSPAKSQTHSPNGSISSPQPANSHIPLKETRFYKRVLNEDIEPTLRLDAAPGISWLTRRSVLSGICDGSLVVEPMPSSAKKYEFPCSLCGERRTGPINERTHRFRTSDNETAQRYPLCVLCLEKIRSSCEFTGYLRLILDSHIRVGDTDDEKDAWEETVRLRERMFWSRIGGGIIPIFTQNNGLESHSSANEQSPEPVTGDHSENQDNISCEVKEVPTTNSNDDDELNGRDSRRASLSDDPFESATASPVSSTAAPEPYDSSEAQKYSKDEIFEQPVEAKVCVIANSGENEDPKIMLQPDESVVNQITVNGCEKI</sequence>
<feature type="region of interest" description="Disordered" evidence="3">
    <location>
        <begin position="86"/>
        <end position="107"/>
    </location>
</feature>
<feature type="compositionally biased region" description="Low complexity" evidence="3">
    <location>
        <begin position="88"/>
        <end position="102"/>
    </location>
</feature>
<feature type="compositionally biased region" description="Polar residues" evidence="3">
    <location>
        <begin position="388"/>
        <end position="403"/>
    </location>
</feature>
<keyword evidence="1 2" id="KW-0175">Coiled coil</keyword>
<gene>
    <name evidence="5" type="ORF">BDV26DRAFT_173984</name>
</gene>
<keyword evidence="6" id="KW-1185">Reference proteome</keyword>
<dbReference type="Gene3D" id="6.10.140.910">
    <property type="match status" value="1"/>
</dbReference>
<evidence type="ECO:0000313" key="6">
    <source>
        <dbReference type="Proteomes" id="UP000326198"/>
    </source>
</evidence>
<dbReference type="SUPFAM" id="SSF144284">
    <property type="entry name" value="Sec2 N-terminal region"/>
    <property type="match status" value="1"/>
</dbReference>
<dbReference type="GO" id="GO:0051286">
    <property type="term" value="C:cell tip"/>
    <property type="evidence" value="ECO:0007669"/>
    <property type="project" value="TreeGrafter"/>
</dbReference>
<dbReference type="InterPro" id="IPR040351">
    <property type="entry name" value="RAB3IL/RAB3IP/Sec2"/>
</dbReference>
<feature type="compositionally biased region" description="Low complexity" evidence="3">
    <location>
        <begin position="625"/>
        <end position="637"/>
    </location>
</feature>
<proteinExistence type="predicted"/>